<dbReference type="RefSeq" id="WP_089745955.1">
    <property type="nucleotide sequence ID" value="NZ_FOGF01000004.1"/>
</dbReference>
<keyword evidence="2" id="KW-1185">Reference proteome</keyword>
<evidence type="ECO:0000313" key="1">
    <source>
        <dbReference type="EMBL" id="SEQ68565.1"/>
    </source>
</evidence>
<accession>A0A1H9I282</accession>
<name>A0A1H9I282_9LACT</name>
<gene>
    <name evidence="1" type="ORF">SAMN05421767_10431</name>
</gene>
<dbReference type="STRING" id="137733.SAMN05421767_10431"/>
<protein>
    <submittedName>
        <fullName evidence="1">Uncharacterized protein</fullName>
    </submittedName>
</protein>
<dbReference type="EMBL" id="FOGF01000004">
    <property type="protein sequence ID" value="SEQ68565.1"/>
    <property type="molecule type" value="Genomic_DNA"/>
</dbReference>
<proteinExistence type="predicted"/>
<sequence>MSKTVKTIIIKQVDVCKQTRPIELEKINTIYPYVLIDDGINGIPSELSNIEIQLDMLFAEMEILFVSNTNHYGEFINLLADYSDTIGNLTIEKISYLLELYESYINHKTLEWESYLPFLNWKYNQEFELIKLCGSLSVEYTYACVPSNMSDEEIKKLETIIWNTGTQWLVIDSDTNEVLDTVYCYTNNETDELTHYAKENNYHSFYIIKDSESDIKEFKIKVTETRTQYITVYATNKEEAKEIAHTEYEEYRIDFEDNDDTTYDIFLI</sequence>
<dbReference type="Proteomes" id="UP000198556">
    <property type="component" value="Unassembled WGS sequence"/>
</dbReference>
<evidence type="ECO:0000313" key="2">
    <source>
        <dbReference type="Proteomes" id="UP000198556"/>
    </source>
</evidence>
<organism evidence="1 2">
    <name type="scientific">Granulicatella balaenopterae</name>
    <dbReference type="NCBI Taxonomy" id="137733"/>
    <lineage>
        <taxon>Bacteria</taxon>
        <taxon>Bacillati</taxon>
        <taxon>Bacillota</taxon>
        <taxon>Bacilli</taxon>
        <taxon>Lactobacillales</taxon>
        <taxon>Carnobacteriaceae</taxon>
        <taxon>Granulicatella</taxon>
    </lineage>
</organism>
<reference evidence="1 2" key="1">
    <citation type="submission" date="2016-10" db="EMBL/GenBank/DDBJ databases">
        <authorList>
            <person name="de Groot N.N."/>
        </authorList>
    </citation>
    <scope>NUCLEOTIDE SEQUENCE [LARGE SCALE GENOMIC DNA]</scope>
    <source>
        <strain evidence="1 2">DSM 15827</strain>
    </source>
</reference>
<dbReference type="AlphaFoldDB" id="A0A1H9I282"/>